<sequence length="416" mass="42809">MSWSFSVRAPVWQSTAVTTPGLSPVTAKAGWATVAVPATVAHPAARNPARARRLRKRARAGPVHPGYPAGRARFPRGPGLCTHGSRRQARPVHPRFPQAGRACAPTAPAGRPGLCTHGSRRQAGPVHPRLPQAGRACAPTAPAGRPGLCTHGSRRQAGPVHPRLPQAGRACAPTAPAGRPGLCTHGSRRQAGPVHPRLPQAGRACAPTAPAGRPGLCTPVCRSPAAAGSATRYPHQRVIHSPAPRDLAFAPHCPRAGHPWAGGDWKVAGPESGEPESGRTGKRPDRTGARAATRARQAGQRPGGTGGRAGAGGCLGDRGQPPALTAASGVCGGGLTWGLARDLARGGWNRRRWPQPGAAGVPEKGSIGRGLMGSGLVGRGRSQGGRSKGVDGQGGTGLSSRRGRWRPACRWWRSLT</sequence>
<feature type="compositionally biased region" description="Basic and acidic residues" evidence="1">
    <location>
        <begin position="276"/>
        <end position="288"/>
    </location>
</feature>
<feature type="region of interest" description="Disordered" evidence="1">
    <location>
        <begin position="260"/>
        <end position="314"/>
    </location>
</feature>
<comment type="caution">
    <text evidence="2">The sequence shown here is derived from an EMBL/GenBank/DDBJ whole genome shotgun (WGS) entry which is preliminary data.</text>
</comment>
<dbReference type="Proteomes" id="UP000546162">
    <property type="component" value="Unassembled WGS sequence"/>
</dbReference>
<name>A0A7W7MCE6_9ACTN</name>
<feature type="compositionally biased region" description="Gly residues" evidence="1">
    <location>
        <begin position="378"/>
        <end position="397"/>
    </location>
</feature>
<accession>A0A7W7MCE6</accession>
<gene>
    <name evidence="2" type="ORF">BJY16_008497</name>
</gene>
<organism evidence="2 3">
    <name type="scientific">Actinoplanes octamycinicus</name>
    <dbReference type="NCBI Taxonomy" id="135948"/>
    <lineage>
        <taxon>Bacteria</taxon>
        <taxon>Bacillati</taxon>
        <taxon>Actinomycetota</taxon>
        <taxon>Actinomycetes</taxon>
        <taxon>Micromonosporales</taxon>
        <taxon>Micromonosporaceae</taxon>
        <taxon>Actinoplanes</taxon>
    </lineage>
</organism>
<dbReference type="AlphaFoldDB" id="A0A7W7MCE6"/>
<feature type="region of interest" description="Disordered" evidence="1">
    <location>
        <begin position="378"/>
        <end position="402"/>
    </location>
</feature>
<evidence type="ECO:0000313" key="2">
    <source>
        <dbReference type="EMBL" id="MBB4745038.1"/>
    </source>
</evidence>
<evidence type="ECO:0000313" key="3">
    <source>
        <dbReference type="Proteomes" id="UP000546162"/>
    </source>
</evidence>
<keyword evidence="3" id="KW-1185">Reference proteome</keyword>
<protein>
    <submittedName>
        <fullName evidence="2">Uncharacterized protein</fullName>
    </submittedName>
</protein>
<dbReference type="EMBL" id="JACHNB010000001">
    <property type="protein sequence ID" value="MBB4745038.1"/>
    <property type="molecule type" value="Genomic_DNA"/>
</dbReference>
<feature type="region of interest" description="Disordered" evidence="1">
    <location>
        <begin position="57"/>
        <end position="76"/>
    </location>
</feature>
<feature type="compositionally biased region" description="Gly residues" evidence="1">
    <location>
        <begin position="301"/>
        <end position="314"/>
    </location>
</feature>
<evidence type="ECO:0000256" key="1">
    <source>
        <dbReference type="SAM" id="MobiDB-lite"/>
    </source>
</evidence>
<feature type="region of interest" description="Disordered" evidence="1">
    <location>
        <begin position="350"/>
        <end position="369"/>
    </location>
</feature>
<proteinExistence type="predicted"/>
<feature type="compositionally biased region" description="Low complexity" evidence="1">
    <location>
        <begin position="289"/>
        <end position="300"/>
    </location>
</feature>
<reference evidence="2 3" key="1">
    <citation type="submission" date="2020-08" db="EMBL/GenBank/DDBJ databases">
        <title>Sequencing the genomes of 1000 actinobacteria strains.</title>
        <authorList>
            <person name="Klenk H.-P."/>
        </authorList>
    </citation>
    <scope>NUCLEOTIDE SEQUENCE [LARGE SCALE GENOMIC DNA]</scope>
    <source>
        <strain evidence="2 3">DSM 45809</strain>
    </source>
</reference>